<dbReference type="PANTHER" id="PTHR19848:SF8">
    <property type="entry name" value="F-BOX AND WD REPEAT DOMAIN CONTAINING 7"/>
    <property type="match status" value="1"/>
</dbReference>
<evidence type="ECO:0000256" key="2">
    <source>
        <dbReference type="ARBA" id="ARBA00022737"/>
    </source>
</evidence>
<organism evidence="6 7">
    <name type="scientific">Colletotrichum higginsianum (strain IMI 349063)</name>
    <name type="common">Crucifer anthracnose fungus</name>
    <dbReference type="NCBI Taxonomy" id="759273"/>
    <lineage>
        <taxon>Eukaryota</taxon>
        <taxon>Fungi</taxon>
        <taxon>Dikarya</taxon>
        <taxon>Ascomycota</taxon>
        <taxon>Pezizomycotina</taxon>
        <taxon>Sordariomycetes</taxon>
        <taxon>Hypocreomycetidae</taxon>
        <taxon>Glomerellales</taxon>
        <taxon>Glomerellaceae</taxon>
        <taxon>Colletotrichum</taxon>
        <taxon>Colletotrichum destructivum species complex</taxon>
    </lineage>
</organism>
<gene>
    <name evidence="6" type="ORF">CH63R_05570</name>
</gene>
<dbReference type="EMBL" id="LTAN01000004">
    <property type="protein sequence ID" value="OBR09878.1"/>
    <property type="molecule type" value="Genomic_DNA"/>
</dbReference>
<dbReference type="InterPro" id="IPR056884">
    <property type="entry name" value="NPHP3-like_N"/>
</dbReference>
<dbReference type="Proteomes" id="UP000092177">
    <property type="component" value="Chromosome 4"/>
</dbReference>
<dbReference type="InterPro" id="IPR027417">
    <property type="entry name" value="P-loop_NTPase"/>
</dbReference>
<dbReference type="AlphaFoldDB" id="A0A1B7YDH5"/>
<keyword evidence="2" id="KW-0677">Repeat</keyword>
<dbReference type="InterPro" id="IPR019775">
    <property type="entry name" value="WD40_repeat_CS"/>
</dbReference>
<dbReference type="VEuPathDB" id="FungiDB:CH63R_05570"/>
<accession>A0A1B7YDH5</accession>
<dbReference type="InterPro" id="IPR020472">
    <property type="entry name" value="WD40_PAC1"/>
</dbReference>
<evidence type="ECO:0000313" key="7">
    <source>
        <dbReference type="Proteomes" id="UP000092177"/>
    </source>
</evidence>
<keyword evidence="7" id="KW-1185">Reference proteome</keyword>
<evidence type="ECO:0000259" key="5">
    <source>
        <dbReference type="PROSITE" id="PS50837"/>
    </source>
</evidence>
<dbReference type="GeneID" id="28864652"/>
<dbReference type="RefSeq" id="XP_018158395.1">
    <property type="nucleotide sequence ID" value="XM_018300545.1"/>
</dbReference>
<dbReference type="KEGG" id="chig:CH63R_05570"/>
<proteinExistence type="predicted"/>
<dbReference type="PROSITE" id="PS00678">
    <property type="entry name" value="WD_REPEATS_1"/>
    <property type="match status" value="2"/>
</dbReference>
<dbReference type="PROSITE" id="PS50294">
    <property type="entry name" value="WD_REPEATS_REGION"/>
    <property type="match status" value="3"/>
</dbReference>
<dbReference type="InterPro" id="IPR036322">
    <property type="entry name" value="WD40_repeat_dom_sf"/>
</dbReference>
<dbReference type="CDD" id="cd00200">
    <property type="entry name" value="WD40"/>
    <property type="match status" value="1"/>
</dbReference>
<feature type="repeat" description="WD" evidence="3">
    <location>
        <begin position="618"/>
        <end position="659"/>
    </location>
</feature>
<dbReference type="PROSITE" id="PS50837">
    <property type="entry name" value="NACHT"/>
    <property type="match status" value="1"/>
</dbReference>
<evidence type="ECO:0000256" key="4">
    <source>
        <dbReference type="SAM" id="MobiDB-lite"/>
    </source>
</evidence>
<comment type="caution">
    <text evidence="6">The sequence shown here is derived from an EMBL/GenBank/DDBJ whole genome shotgun (WGS) entry which is preliminary data.</text>
</comment>
<dbReference type="InterPro" id="IPR007111">
    <property type="entry name" value="NACHT_NTPase"/>
</dbReference>
<feature type="domain" description="NACHT" evidence="5">
    <location>
        <begin position="97"/>
        <end position="237"/>
    </location>
</feature>
<dbReference type="SUPFAM" id="SSF52540">
    <property type="entry name" value="P-loop containing nucleoside triphosphate hydrolases"/>
    <property type="match status" value="1"/>
</dbReference>
<name>A0A1B7YDH5_COLHI</name>
<dbReference type="OrthoDB" id="538223at2759"/>
<feature type="repeat" description="WD" evidence="3">
    <location>
        <begin position="667"/>
        <end position="691"/>
    </location>
</feature>
<dbReference type="Gene3D" id="2.130.10.10">
    <property type="entry name" value="YVTN repeat-like/Quinoprotein amine dehydrogenase"/>
    <property type="match status" value="4"/>
</dbReference>
<evidence type="ECO:0000313" key="6">
    <source>
        <dbReference type="EMBL" id="OBR09878.1"/>
    </source>
</evidence>
<dbReference type="SMART" id="SM00320">
    <property type="entry name" value="WD40"/>
    <property type="match status" value="9"/>
</dbReference>
<dbReference type="Pfam" id="PF24883">
    <property type="entry name" value="NPHP3_N"/>
    <property type="match status" value="1"/>
</dbReference>
<dbReference type="PRINTS" id="PR00320">
    <property type="entry name" value="GPROTEINBRPT"/>
</dbReference>
<sequence>MESGTTGYRTVPDLVENNNSGTGTQNNNSGAGRQYNAHTITIVSEKDSSFLADLRVTDPRDDKSRIERTKGGLLRDVYRWILDHDDYQRWRAGSDNRLLWIKGDPGKGKTMLLCGIIDELKKDGCDPAYFFCQATDFRLNTATGVLRGLLYLLLIDQPSLVGRLRGKHDHAGKRLFEDANTWDVLCEMIMSILRDGTLPDVVLAIDALDECIVELPQLLDFIVKLSSTPVKIIVTSRNWPEIDYGLAPDAQTSQICLELNERSVSAAVLHYISYKVNELARRKRYDDATRAQVHAYLTSKADGTFLWVALVYEQLAGIQVLKRHMETKLKEFPAGLNALYERMLGHVLGSLDADLCKQILSIVSTVYRPVGFSELAALVESTDNFLDNPDSFREVVEQCGSFLTVKEDVVFFIHQSAKDFLLGDVTRRLSTSVIRQDHIFILSQSLHVMSRTLKRDIYDLKAPGIEIDKVRAPAPDPLAPIRYACTYWVDHLLAGGWVPQEMQSDVQSFLEKHFLHWVEATSLLRVVHPVISCMFRLMCTIQAPARLSELHRLVSDALQFLRYHRARIEKAPLQTYCSALIFSPESSIIRQIFEHELPKWVLTKPLVKDVWDSCELTLMDSMHDITSVVFSPDGSMLASTSDIGGVKLWDTVTGECLVTWNEGWFSVHSVDFAPDGATLAAAPGDNTVKIWAVKGQDLKTLLGHTETVLSVSFSRTGRRLASASSDGTIKLWDTTTYRLLWTLAGHEQAVNSVVFSANGATVASASDDSTVKVWSSSTGACLRTFEGHGQKVHSVAFVADGSHLASTSNFGSGVVKFWNLSRGQYVRTVDGDSFISVFTLRDGMRYVCDWRCKPLVELRDSNTHRILRDLSGLEIDIGCMDVSADNTLLASAYGDFAIRLWNLNTIHWQQPVDRPEGEGTTPRPSLARHRDVVSVALSHSGRQFASLSNGESNVGVWDCESGRLVRVLQVPSTLPRESGWSAVAFLCETRIVVAQYGWSTKDAYVWDLAQDSCLLTLKHVSERHFYFDTMAFSHDGALLATAYTSRMCPEICVWNAVTGQCIATLTAPGCVGYLRWSECGRRVYTSTHVIDITKLIDLAHSPTPMAATGIHTLDDQTLITEEGAEWIWRANGEKIIWFPEEYRVQRCAIQGSLVALCYGGDRVIFLRLSDSAGL</sequence>
<dbReference type="Gene3D" id="3.40.50.300">
    <property type="entry name" value="P-loop containing nucleotide triphosphate hydrolases"/>
    <property type="match status" value="1"/>
</dbReference>
<dbReference type="PROSITE" id="PS50082">
    <property type="entry name" value="WD_REPEATS_2"/>
    <property type="match status" value="5"/>
</dbReference>
<dbReference type="PANTHER" id="PTHR19848">
    <property type="entry name" value="WD40 REPEAT PROTEIN"/>
    <property type="match status" value="1"/>
</dbReference>
<feature type="repeat" description="WD" evidence="3">
    <location>
        <begin position="743"/>
        <end position="784"/>
    </location>
</feature>
<evidence type="ECO:0000256" key="3">
    <source>
        <dbReference type="PROSITE-ProRule" id="PRU00221"/>
    </source>
</evidence>
<feature type="repeat" description="WD" evidence="3">
    <location>
        <begin position="870"/>
        <end position="905"/>
    </location>
</feature>
<dbReference type="SUPFAM" id="SSF69322">
    <property type="entry name" value="Tricorn protease domain 2"/>
    <property type="match status" value="1"/>
</dbReference>
<protein>
    <submittedName>
        <fullName evidence="6">Vegetative incompatibility protein HET-E-1</fullName>
    </submittedName>
</protein>
<feature type="region of interest" description="Disordered" evidence="4">
    <location>
        <begin position="1"/>
        <end position="32"/>
    </location>
</feature>
<dbReference type="InterPro" id="IPR015943">
    <property type="entry name" value="WD40/YVTN_repeat-like_dom_sf"/>
</dbReference>
<dbReference type="InterPro" id="IPR001680">
    <property type="entry name" value="WD40_rpt"/>
</dbReference>
<dbReference type="Pfam" id="PF00400">
    <property type="entry name" value="WD40"/>
    <property type="match status" value="6"/>
</dbReference>
<evidence type="ECO:0000256" key="1">
    <source>
        <dbReference type="ARBA" id="ARBA00022574"/>
    </source>
</evidence>
<dbReference type="SUPFAM" id="SSF50978">
    <property type="entry name" value="WD40 repeat-like"/>
    <property type="match status" value="1"/>
</dbReference>
<keyword evidence="1 3" id="KW-0853">WD repeat</keyword>
<feature type="repeat" description="WD" evidence="3">
    <location>
        <begin position="701"/>
        <end position="742"/>
    </location>
</feature>
<feature type="compositionally biased region" description="Low complexity" evidence="4">
    <location>
        <begin position="17"/>
        <end position="30"/>
    </location>
</feature>
<reference evidence="7" key="1">
    <citation type="journal article" date="2017" name="BMC Genomics">
        <title>Gapless genome assembly of Colletotrichum higginsianum reveals chromosome structure and association of transposable elements with secondary metabolite gene clusters.</title>
        <authorList>
            <person name="Dallery J.-F."/>
            <person name="Lapalu N."/>
            <person name="Zampounis A."/>
            <person name="Pigne S."/>
            <person name="Luyten I."/>
            <person name="Amselem J."/>
            <person name="Wittenberg A.H.J."/>
            <person name="Zhou S."/>
            <person name="de Queiroz M.V."/>
            <person name="Robin G.P."/>
            <person name="Auger A."/>
            <person name="Hainaut M."/>
            <person name="Henrissat B."/>
            <person name="Kim K.-T."/>
            <person name="Lee Y.-H."/>
            <person name="Lespinet O."/>
            <person name="Schwartz D.C."/>
            <person name="Thon M.R."/>
            <person name="O'Connell R.J."/>
        </authorList>
    </citation>
    <scope>NUCLEOTIDE SEQUENCE [LARGE SCALE GENOMIC DNA]</scope>
    <source>
        <strain evidence="7">IMI 349063</strain>
    </source>
</reference>